<proteinExistence type="predicted"/>
<accession>A0A061H0N8</accession>
<organism evidence="3 4">
    <name type="scientific">Pseudozyma flocculosa PF-1</name>
    <dbReference type="NCBI Taxonomy" id="1277687"/>
    <lineage>
        <taxon>Eukaryota</taxon>
        <taxon>Fungi</taxon>
        <taxon>Dikarya</taxon>
        <taxon>Basidiomycota</taxon>
        <taxon>Ustilaginomycotina</taxon>
        <taxon>Ustilaginomycetes</taxon>
        <taxon>Ustilaginales</taxon>
        <taxon>Ustilaginaceae</taxon>
        <taxon>Pseudozyma</taxon>
    </lineage>
</organism>
<protein>
    <submittedName>
        <fullName evidence="3">Uncharacterized protein</fullName>
    </submittedName>
</protein>
<dbReference type="GeneID" id="19320816"/>
<dbReference type="EMBL" id="KE361652">
    <property type="protein sequence ID" value="EPQ25673.1"/>
    <property type="molecule type" value="Genomic_DNA"/>
</dbReference>
<sequence length="408" mass="45222">MTALRCWWVQKLRSEEMARPKAPRKSLPATSLTPSPIHSAHMVVFVWLFVVIAVQLLLSGIATADPRPMPMDLPVSSTFGQVGHELLDQAASRRDPASLNIVESWPFPRDAAPQLASLSAHRSAAPTALEHAHVHASAVEGSSENAPWSSFQPAQPRSSVSGAGPSAASAHGHVPISTQPRQDSNPVVWLYHTLMADPLAQATLGDLVPMHTQNLENFYAHPRCFRSNTADRILLAADNAVFNTVQLAGPEEKDLVYLKYLGDLRFFGERYSSPAFLPHWATYADGTYYTTPLAQIDRQVGLSKVVPKRFYGPVNRYRVNKYEIVFRRIASLDAMEIVPPSYQKQVLAHQAFVFHVTAFPEAKRGPQRNVQALEIGYLVSPFSHKKSQIPPVYPNVEHFDVFPHASSE</sequence>
<feature type="transmembrane region" description="Helical" evidence="2">
    <location>
        <begin position="40"/>
        <end position="61"/>
    </location>
</feature>
<keyword evidence="2" id="KW-0812">Transmembrane</keyword>
<evidence type="ECO:0000313" key="3">
    <source>
        <dbReference type="EMBL" id="EPQ25673.1"/>
    </source>
</evidence>
<dbReference type="HOGENOM" id="CLU_674602_0_0_1"/>
<feature type="compositionally biased region" description="Polar residues" evidence="1">
    <location>
        <begin position="140"/>
        <end position="157"/>
    </location>
</feature>
<reference evidence="3 4" key="1">
    <citation type="journal article" date="2013" name="Plant Cell">
        <title>The transition from a phytopathogenic smut ancestor to an anamorphic biocontrol agent deciphered by comparative whole-genome analysis.</title>
        <authorList>
            <person name="Lefebvre F."/>
            <person name="Joly D.L."/>
            <person name="Labbe C."/>
            <person name="Teichmann B."/>
            <person name="Linning R."/>
            <person name="Belzile F."/>
            <person name="Bakkeren G."/>
            <person name="Belanger R.R."/>
        </authorList>
    </citation>
    <scope>NUCLEOTIDE SEQUENCE [LARGE SCALE GENOMIC DNA]</scope>
    <source>
        <strain evidence="3 4">PF-1</strain>
    </source>
</reference>
<evidence type="ECO:0000256" key="2">
    <source>
        <dbReference type="SAM" id="Phobius"/>
    </source>
</evidence>
<keyword evidence="2" id="KW-0472">Membrane</keyword>
<keyword evidence="2" id="KW-1133">Transmembrane helix</keyword>
<gene>
    <name evidence="3" type="ORF">PFL1_06745</name>
</gene>
<evidence type="ECO:0000256" key="1">
    <source>
        <dbReference type="SAM" id="MobiDB-lite"/>
    </source>
</evidence>
<feature type="region of interest" description="Disordered" evidence="1">
    <location>
        <begin position="129"/>
        <end position="180"/>
    </location>
</feature>
<dbReference type="KEGG" id="pfp:PFL1_06745"/>
<dbReference type="RefSeq" id="XP_007882482.1">
    <property type="nucleotide sequence ID" value="XM_007884291.1"/>
</dbReference>
<feature type="compositionally biased region" description="Low complexity" evidence="1">
    <location>
        <begin position="158"/>
        <end position="174"/>
    </location>
</feature>
<name>A0A061H0N8_9BASI</name>
<evidence type="ECO:0000313" key="4">
    <source>
        <dbReference type="Proteomes" id="UP000053664"/>
    </source>
</evidence>
<dbReference type="Proteomes" id="UP000053664">
    <property type="component" value="Unassembled WGS sequence"/>
</dbReference>
<dbReference type="AlphaFoldDB" id="A0A061H0N8"/>